<reference evidence="1 3" key="1">
    <citation type="submission" date="2018-06" db="EMBL/GenBank/DDBJ databases">
        <title>Complete Genome Sequence of the Microcystin-Degrading Bacterium Sphingosinicella microcystinivorans Strain B-9.</title>
        <authorList>
            <person name="Jin H."/>
            <person name="Nishizawa T."/>
            <person name="Guo Y."/>
            <person name="Nishizawa A."/>
            <person name="Park H."/>
            <person name="Kato H."/>
            <person name="Tsuji K."/>
            <person name="Harada K."/>
        </authorList>
    </citation>
    <scope>NUCLEOTIDE SEQUENCE [LARGE SCALE GENOMIC DNA]</scope>
    <source>
        <strain evidence="1 3">B9</strain>
    </source>
</reference>
<protein>
    <submittedName>
        <fullName evidence="1">Uncharacterized protein</fullName>
    </submittedName>
</protein>
<name>A0AAD1D707_SPHMI</name>
<reference evidence="2 4" key="2">
    <citation type="submission" date="2018-10" db="EMBL/GenBank/DDBJ databases">
        <title>Genomic Encyclopedia of Type Strains, Phase IV (KMG-IV): sequencing the most valuable type-strain genomes for metagenomic binning, comparative biology and taxonomic classification.</title>
        <authorList>
            <person name="Goeker M."/>
        </authorList>
    </citation>
    <scope>NUCLEOTIDE SEQUENCE [LARGE SCALE GENOMIC DNA]</scope>
    <source>
        <strain evidence="2 4">DSM 19791</strain>
    </source>
</reference>
<sequence length="55" mass="5959">MPGNSYATASEKIDAENAALADWRGKMLAETAQPDLLGGTSVESDRFKFSDHLLM</sequence>
<evidence type="ECO:0000313" key="4">
    <source>
        <dbReference type="Proteomes" id="UP000276029"/>
    </source>
</evidence>
<dbReference type="EMBL" id="AP018711">
    <property type="protein sequence ID" value="BBE34804.1"/>
    <property type="molecule type" value="Genomic_DNA"/>
</dbReference>
<dbReference type="EMBL" id="RBWX01000007">
    <property type="protein sequence ID" value="RKS91820.1"/>
    <property type="molecule type" value="Genomic_DNA"/>
</dbReference>
<dbReference type="RefSeq" id="WP_160119205.1">
    <property type="nucleotide sequence ID" value="NZ_AP018711.1"/>
</dbReference>
<evidence type="ECO:0000313" key="2">
    <source>
        <dbReference type="EMBL" id="RKS91820.1"/>
    </source>
</evidence>
<accession>A0AAD1D707</accession>
<evidence type="ECO:0000313" key="1">
    <source>
        <dbReference type="EMBL" id="BBE34804.1"/>
    </source>
</evidence>
<gene>
    <name evidence="2" type="ORF">DFR51_1391</name>
    <name evidence="1" type="ORF">SmB9_24620</name>
</gene>
<dbReference type="KEGG" id="smic:SmB9_24620"/>
<keyword evidence="4" id="KW-1185">Reference proteome</keyword>
<dbReference type="Proteomes" id="UP000276029">
    <property type="component" value="Unassembled WGS sequence"/>
</dbReference>
<proteinExistence type="predicted"/>
<dbReference type="Proteomes" id="UP000275727">
    <property type="component" value="Chromosome"/>
</dbReference>
<evidence type="ECO:0000313" key="3">
    <source>
        <dbReference type="Proteomes" id="UP000275727"/>
    </source>
</evidence>
<dbReference type="AlphaFoldDB" id="A0AAD1D707"/>
<organism evidence="1 3">
    <name type="scientific">Sphingosinicella microcystinivorans</name>
    <dbReference type="NCBI Taxonomy" id="335406"/>
    <lineage>
        <taxon>Bacteria</taxon>
        <taxon>Pseudomonadati</taxon>
        <taxon>Pseudomonadota</taxon>
        <taxon>Alphaproteobacteria</taxon>
        <taxon>Sphingomonadales</taxon>
        <taxon>Sphingosinicellaceae</taxon>
        <taxon>Sphingosinicella</taxon>
    </lineage>
</organism>